<name>A0A497JGR7_9ARCH</name>
<gene>
    <name evidence="2" type="ORF">DRO07_01490</name>
</gene>
<proteinExistence type="predicted"/>
<evidence type="ECO:0000256" key="1">
    <source>
        <dbReference type="SAM" id="Phobius"/>
    </source>
</evidence>
<keyword evidence="1" id="KW-0472">Membrane</keyword>
<sequence>MFNSKGVAPLVVIVVFLLVVAGSSYIIYAWVSDFVSGKTSEATQASEFIDCSKVAFILKNCSYVPGYLKMEVESLGQQDLNGFTAQILYQNGTRATYISSNTLPAKSLNVLQFLTDHNLPPEKITIYPNACPTIRATTTTCSYSNVGGSTLSLQEGSVEDTNSILLDSNTIILSQTTSSKTFTNEDFSGGTFYFTEVASIDIQGELDYAGSLPSSLRMYLKMNSIGDNKVSDATDYNNHGYVQGSVSLASGLWTTNALNTDGSADNYLEAQDSSSLDLQDA</sequence>
<keyword evidence="1" id="KW-1133">Transmembrane helix</keyword>
<dbReference type="Proteomes" id="UP000277633">
    <property type="component" value="Unassembled WGS sequence"/>
</dbReference>
<comment type="caution">
    <text evidence="2">The sequence shown here is derived from an EMBL/GenBank/DDBJ whole genome shotgun (WGS) entry which is preliminary data.</text>
</comment>
<feature type="non-terminal residue" evidence="2">
    <location>
        <position position="281"/>
    </location>
</feature>
<keyword evidence="1" id="KW-0812">Transmembrane</keyword>
<accession>A0A497JGR7</accession>
<evidence type="ECO:0000313" key="2">
    <source>
        <dbReference type="EMBL" id="RLG69866.1"/>
    </source>
</evidence>
<organism evidence="2 3">
    <name type="scientific">Candidatus Iainarchaeum sp</name>
    <dbReference type="NCBI Taxonomy" id="3101447"/>
    <lineage>
        <taxon>Archaea</taxon>
        <taxon>Candidatus Iainarchaeota</taxon>
        <taxon>Candidatus Iainarchaeia</taxon>
        <taxon>Candidatus Iainarchaeales</taxon>
        <taxon>Candidatus Iainarchaeaceae</taxon>
        <taxon>Candidatus Iainarchaeum</taxon>
    </lineage>
</organism>
<feature type="transmembrane region" description="Helical" evidence="1">
    <location>
        <begin position="7"/>
        <end position="31"/>
    </location>
</feature>
<dbReference type="EMBL" id="QMWO01000040">
    <property type="protein sequence ID" value="RLG69866.1"/>
    <property type="molecule type" value="Genomic_DNA"/>
</dbReference>
<dbReference type="AlphaFoldDB" id="A0A497JGR7"/>
<reference evidence="2 3" key="1">
    <citation type="submission" date="2018-06" db="EMBL/GenBank/DDBJ databases">
        <title>Extensive metabolic versatility and redundancy in microbially diverse, dynamic hydrothermal sediments.</title>
        <authorList>
            <person name="Dombrowski N."/>
            <person name="Teske A."/>
            <person name="Baker B.J."/>
        </authorList>
    </citation>
    <scope>NUCLEOTIDE SEQUENCE [LARGE SCALE GENOMIC DNA]</scope>
    <source>
        <strain evidence="2">B9_G13</strain>
    </source>
</reference>
<evidence type="ECO:0000313" key="3">
    <source>
        <dbReference type="Proteomes" id="UP000277633"/>
    </source>
</evidence>
<protein>
    <submittedName>
        <fullName evidence="2">Uncharacterized protein</fullName>
    </submittedName>
</protein>